<evidence type="ECO:0000259" key="1">
    <source>
        <dbReference type="Pfam" id="PF12146"/>
    </source>
</evidence>
<keyword evidence="2" id="KW-0378">Hydrolase</keyword>
<sequence>MEKVVPWLAKRWFVRVFFTPVRYKMPDGEVEMLKKARNYQIMYENKKVQVYEWGEGKPVLFVHGWMGRGGQFRKFVPIFNEAGYQVVSFDATGHGGSEGRKSHLMHFVNIIEMLQKDYGHFEMIIGHSLGGVAAMHAIHRGMETNKLIMISSPTIADKIVGEFLHRLNASWRCKDYFDEYIMKKYGQTFEEYTASHIAKDLRKIDLLLIYDEDDREVDMENPQAIIDVYPSAQLITTNGLGHTRILKDEIVVKTCLQFLKTPHLEPVL</sequence>
<protein>
    <submittedName>
        <fullName evidence="2">Hydrolase or acyltransferase</fullName>
    </submittedName>
</protein>
<dbReference type="STRING" id="1237149.C900_01864"/>
<feature type="domain" description="Serine aminopeptidase S33" evidence="1">
    <location>
        <begin position="59"/>
        <end position="158"/>
    </location>
</feature>
<dbReference type="Pfam" id="PF12146">
    <property type="entry name" value="Hydrolase_4"/>
    <property type="match status" value="1"/>
</dbReference>
<dbReference type="Proteomes" id="UP000011135">
    <property type="component" value="Unassembled WGS sequence"/>
</dbReference>
<dbReference type="EMBL" id="AMZN01000027">
    <property type="protein sequence ID" value="ELR72122.1"/>
    <property type="molecule type" value="Genomic_DNA"/>
</dbReference>
<dbReference type="PANTHER" id="PTHR43194:SF2">
    <property type="entry name" value="PEROXISOMAL MEMBRANE PROTEIN LPX1"/>
    <property type="match status" value="1"/>
</dbReference>
<dbReference type="SUPFAM" id="SSF53474">
    <property type="entry name" value="alpha/beta-Hydrolases"/>
    <property type="match status" value="1"/>
</dbReference>
<name>L8JY34_9BACT</name>
<keyword evidence="3" id="KW-1185">Reference proteome</keyword>
<accession>L8JY34</accession>
<dbReference type="InterPro" id="IPR022742">
    <property type="entry name" value="Hydrolase_4"/>
</dbReference>
<dbReference type="PANTHER" id="PTHR43194">
    <property type="entry name" value="HYDROLASE ALPHA/BETA FOLD FAMILY"/>
    <property type="match status" value="1"/>
</dbReference>
<dbReference type="GO" id="GO:0016746">
    <property type="term" value="F:acyltransferase activity"/>
    <property type="evidence" value="ECO:0007669"/>
    <property type="project" value="UniProtKB-KW"/>
</dbReference>
<dbReference type="eggNOG" id="COG1073">
    <property type="taxonomic scope" value="Bacteria"/>
</dbReference>
<dbReference type="GO" id="GO:0016787">
    <property type="term" value="F:hydrolase activity"/>
    <property type="evidence" value="ECO:0007669"/>
    <property type="project" value="UniProtKB-KW"/>
</dbReference>
<gene>
    <name evidence="2" type="ORF">C900_01864</name>
</gene>
<evidence type="ECO:0000313" key="3">
    <source>
        <dbReference type="Proteomes" id="UP000011135"/>
    </source>
</evidence>
<evidence type="ECO:0000313" key="2">
    <source>
        <dbReference type="EMBL" id="ELR72122.1"/>
    </source>
</evidence>
<reference evidence="2 3" key="1">
    <citation type="submission" date="2012-12" db="EMBL/GenBank/DDBJ databases">
        <title>Genome assembly of Fulvivirga imtechensis AK7.</title>
        <authorList>
            <person name="Nupur N."/>
            <person name="Khatri I."/>
            <person name="Kumar R."/>
            <person name="Subramanian S."/>
            <person name="Pinnaka A."/>
        </authorList>
    </citation>
    <scope>NUCLEOTIDE SEQUENCE [LARGE SCALE GENOMIC DNA]</scope>
    <source>
        <strain evidence="2 3">AK7</strain>
    </source>
</reference>
<dbReference type="InterPro" id="IPR029058">
    <property type="entry name" value="AB_hydrolase_fold"/>
</dbReference>
<dbReference type="InterPro" id="IPR050228">
    <property type="entry name" value="Carboxylesterase_BioH"/>
</dbReference>
<keyword evidence="2" id="KW-0012">Acyltransferase</keyword>
<dbReference type="Gene3D" id="3.40.50.1820">
    <property type="entry name" value="alpha/beta hydrolase"/>
    <property type="match status" value="1"/>
</dbReference>
<proteinExistence type="predicted"/>
<comment type="caution">
    <text evidence="2">The sequence shown here is derived from an EMBL/GenBank/DDBJ whole genome shotgun (WGS) entry which is preliminary data.</text>
</comment>
<organism evidence="2 3">
    <name type="scientific">Fulvivirga imtechensis AK7</name>
    <dbReference type="NCBI Taxonomy" id="1237149"/>
    <lineage>
        <taxon>Bacteria</taxon>
        <taxon>Pseudomonadati</taxon>
        <taxon>Bacteroidota</taxon>
        <taxon>Cytophagia</taxon>
        <taxon>Cytophagales</taxon>
        <taxon>Fulvivirgaceae</taxon>
        <taxon>Fulvivirga</taxon>
    </lineage>
</organism>
<keyword evidence="2" id="KW-0808">Transferase</keyword>
<dbReference type="AlphaFoldDB" id="L8JY34"/>